<dbReference type="EMBL" id="FOLX01000001">
    <property type="protein sequence ID" value="SFC25955.1"/>
    <property type="molecule type" value="Genomic_DNA"/>
</dbReference>
<evidence type="ECO:0000313" key="3">
    <source>
        <dbReference type="Proteomes" id="UP000231644"/>
    </source>
</evidence>
<feature type="transmembrane region" description="Helical" evidence="1">
    <location>
        <begin position="42"/>
        <end position="65"/>
    </location>
</feature>
<keyword evidence="1" id="KW-0472">Membrane</keyword>
<protein>
    <submittedName>
        <fullName evidence="2">Uncharacterized protein</fullName>
    </submittedName>
</protein>
<evidence type="ECO:0000313" key="2">
    <source>
        <dbReference type="EMBL" id="SFC25955.1"/>
    </source>
</evidence>
<keyword evidence="1" id="KW-0812">Transmembrane</keyword>
<reference evidence="2 3" key="1">
    <citation type="submission" date="2016-10" db="EMBL/GenBank/DDBJ databases">
        <authorList>
            <person name="de Groot N.N."/>
        </authorList>
    </citation>
    <scope>NUCLEOTIDE SEQUENCE [LARGE SCALE GENOMIC DNA]</scope>
    <source>
        <strain evidence="2 3">DSM 29619</strain>
    </source>
</reference>
<name>A0A1I1HQ87_9RHOB</name>
<keyword evidence="3" id="KW-1185">Reference proteome</keyword>
<proteinExistence type="predicted"/>
<evidence type="ECO:0000256" key="1">
    <source>
        <dbReference type="SAM" id="Phobius"/>
    </source>
</evidence>
<accession>A0A1I1HQ87</accession>
<sequence>MPDAIRGTFSYEAEPEYSEGKPSLYEYYDLRAQERMAHATDWIAWLTFATGLFGAMGFFALLYTLKLQRTANDIMLRDQRPWLDVNISLSDFVWIDKNYVQFGGAYTIRNFGKTPSEYAQVRATIARWNGVFNSEAFVDSALAMKIPRTNLFLGVVFQGEKEESAPIKIGVPVVDLVEDNSEQVNYSLLLWAEYGEGSSFVTRKIYDVEFEHTNTFADGFYEPSRLRFDPSPFEHAQYM</sequence>
<keyword evidence="1" id="KW-1133">Transmembrane helix</keyword>
<dbReference type="AlphaFoldDB" id="A0A1I1HQ87"/>
<gene>
    <name evidence="2" type="ORF">SAMN05421762_0339</name>
</gene>
<organism evidence="2 3">
    <name type="scientific">Pseudooceanicola nitratireducens</name>
    <dbReference type="NCBI Taxonomy" id="517719"/>
    <lineage>
        <taxon>Bacteria</taxon>
        <taxon>Pseudomonadati</taxon>
        <taxon>Pseudomonadota</taxon>
        <taxon>Alphaproteobacteria</taxon>
        <taxon>Rhodobacterales</taxon>
        <taxon>Paracoccaceae</taxon>
        <taxon>Pseudooceanicola</taxon>
    </lineage>
</organism>
<dbReference type="Proteomes" id="UP000231644">
    <property type="component" value="Unassembled WGS sequence"/>
</dbReference>